<protein>
    <submittedName>
        <fullName evidence="2">Uncharacterized protein</fullName>
    </submittedName>
</protein>
<feature type="signal peptide" evidence="1">
    <location>
        <begin position="1"/>
        <end position="23"/>
    </location>
</feature>
<dbReference type="OrthoDB" id="3625231at2759"/>
<feature type="chain" id="PRO_5025353064" evidence="1">
    <location>
        <begin position="24"/>
        <end position="136"/>
    </location>
</feature>
<dbReference type="RefSeq" id="XP_033664949.1">
    <property type="nucleotide sequence ID" value="XM_033807677.1"/>
</dbReference>
<name>A0A6A6CCX8_ZASCE</name>
<dbReference type="GeneID" id="54560949"/>
<evidence type="ECO:0000313" key="3">
    <source>
        <dbReference type="Proteomes" id="UP000799537"/>
    </source>
</evidence>
<reference evidence="2" key="1">
    <citation type="journal article" date="2020" name="Stud. Mycol.">
        <title>101 Dothideomycetes genomes: a test case for predicting lifestyles and emergence of pathogens.</title>
        <authorList>
            <person name="Haridas S."/>
            <person name="Albert R."/>
            <person name="Binder M."/>
            <person name="Bloem J."/>
            <person name="Labutti K."/>
            <person name="Salamov A."/>
            <person name="Andreopoulos B."/>
            <person name="Baker S."/>
            <person name="Barry K."/>
            <person name="Bills G."/>
            <person name="Bluhm B."/>
            <person name="Cannon C."/>
            <person name="Castanera R."/>
            <person name="Culley D."/>
            <person name="Daum C."/>
            <person name="Ezra D."/>
            <person name="Gonzalez J."/>
            <person name="Henrissat B."/>
            <person name="Kuo A."/>
            <person name="Liang C."/>
            <person name="Lipzen A."/>
            <person name="Lutzoni F."/>
            <person name="Magnuson J."/>
            <person name="Mondo S."/>
            <person name="Nolan M."/>
            <person name="Ohm R."/>
            <person name="Pangilinan J."/>
            <person name="Park H.-J."/>
            <person name="Ramirez L."/>
            <person name="Alfaro M."/>
            <person name="Sun H."/>
            <person name="Tritt A."/>
            <person name="Yoshinaga Y."/>
            <person name="Zwiers L.-H."/>
            <person name="Turgeon B."/>
            <person name="Goodwin S."/>
            <person name="Spatafora J."/>
            <person name="Crous P."/>
            <person name="Grigoriev I."/>
        </authorList>
    </citation>
    <scope>NUCLEOTIDE SEQUENCE</scope>
    <source>
        <strain evidence="2">ATCC 36951</strain>
    </source>
</reference>
<dbReference type="Proteomes" id="UP000799537">
    <property type="component" value="Unassembled WGS sequence"/>
</dbReference>
<evidence type="ECO:0000313" key="2">
    <source>
        <dbReference type="EMBL" id="KAF2164060.1"/>
    </source>
</evidence>
<dbReference type="AlphaFoldDB" id="A0A6A6CCX8"/>
<sequence length="136" mass="14728">MKFATESLVALLAVFSIARGAEAIKLSRKQTTITQGGITLTTRNGQTKTFELRAGDLSAGKYKYVVTVNNGTIYDMTVLDSTRTVYADTAPGWGWSSLYNPNEIDFTLGKAAKAVTFLASTESQKVDLDYKLATAN</sequence>
<gene>
    <name evidence="2" type="ORF">M409DRAFT_25408</name>
</gene>
<dbReference type="EMBL" id="ML993605">
    <property type="protein sequence ID" value="KAF2164060.1"/>
    <property type="molecule type" value="Genomic_DNA"/>
</dbReference>
<keyword evidence="1" id="KW-0732">Signal</keyword>
<keyword evidence="3" id="KW-1185">Reference proteome</keyword>
<proteinExistence type="predicted"/>
<organism evidence="2 3">
    <name type="scientific">Zasmidium cellare ATCC 36951</name>
    <dbReference type="NCBI Taxonomy" id="1080233"/>
    <lineage>
        <taxon>Eukaryota</taxon>
        <taxon>Fungi</taxon>
        <taxon>Dikarya</taxon>
        <taxon>Ascomycota</taxon>
        <taxon>Pezizomycotina</taxon>
        <taxon>Dothideomycetes</taxon>
        <taxon>Dothideomycetidae</taxon>
        <taxon>Mycosphaerellales</taxon>
        <taxon>Mycosphaerellaceae</taxon>
        <taxon>Zasmidium</taxon>
    </lineage>
</organism>
<accession>A0A6A6CCX8</accession>
<evidence type="ECO:0000256" key="1">
    <source>
        <dbReference type="SAM" id="SignalP"/>
    </source>
</evidence>